<feature type="active site" description="Charge relay system" evidence="5">
    <location>
        <position position="127"/>
    </location>
</feature>
<feature type="domain" description="Peptidase S8/S53" evidence="6">
    <location>
        <begin position="118"/>
        <end position="574"/>
    </location>
</feature>
<evidence type="ECO:0000313" key="9">
    <source>
        <dbReference type="Proteomes" id="UP000198597"/>
    </source>
</evidence>
<keyword evidence="4 5" id="KW-0720">Serine protease</keyword>
<dbReference type="InterPro" id="IPR036852">
    <property type="entry name" value="Peptidase_S8/S53_dom_sf"/>
</dbReference>
<dbReference type="Proteomes" id="UP000585258">
    <property type="component" value="Unassembled WGS sequence"/>
</dbReference>
<dbReference type="OrthoDB" id="2744137at2"/>
<dbReference type="InterPro" id="IPR015500">
    <property type="entry name" value="Peptidase_S8_subtilisin-rel"/>
</dbReference>
<proteinExistence type="inferred from homology"/>
<dbReference type="EMBL" id="FNJM01000001">
    <property type="protein sequence ID" value="SDO69703.1"/>
    <property type="molecule type" value="Genomic_DNA"/>
</dbReference>
<comment type="similarity">
    <text evidence="1 5">Belongs to the peptidase S8 family.</text>
</comment>
<dbReference type="GO" id="GO:0005615">
    <property type="term" value="C:extracellular space"/>
    <property type="evidence" value="ECO:0007669"/>
    <property type="project" value="TreeGrafter"/>
</dbReference>
<name>A0A1H0LNT3_9CLOT</name>
<protein>
    <submittedName>
        <fullName evidence="7">S8 family peptidase</fullName>
    </submittedName>
    <submittedName>
        <fullName evidence="8">Subtilase family protein</fullName>
    </submittedName>
</protein>
<dbReference type="Pfam" id="PF00082">
    <property type="entry name" value="Peptidase_S8"/>
    <property type="match status" value="1"/>
</dbReference>
<dbReference type="InterPro" id="IPR034045">
    <property type="entry name" value="Pep_S8_CspA-like"/>
</dbReference>
<dbReference type="GO" id="GO:0006508">
    <property type="term" value="P:proteolysis"/>
    <property type="evidence" value="ECO:0007669"/>
    <property type="project" value="UniProtKB-KW"/>
</dbReference>
<dbReference type="InterPro" id="IPR017310">
    <property type="entry name" value="Pept_S8A_subtilisin_clostridia"/>
</dbReference>
<dbReference type="CDD" id="cd07478">
    <property type="entry name" value="Peptidases_S8_CspA-like"/>
    <property type="match status" value="1"/>
</dbReference>
<dbReference type="STRING" id="94869.SAMN04488529_101145"/>
<evidence type="ECO:0000256" key="3">
    <source>
        <dbReference type="ARBA" id="ARBA00022801"/>
    </source>
</evidence>
<dbReference type="PANTHER" id="PTHR43806">
    <property type="entry name" value="PEPTIDASE S8"/>
    <property type="match status" value="1"/>
</dbReference>
<dbReference type="RefSeq" id="WP_089964872.1">
    <property type="nucleotide sequence ID" value="NZ_FNJM01000001.1"/>
</dbReference>
<reference evidence="8 9" key="1">
    <citation type="submission" date="2016-10" db="EMBL/GenBank/DDBJ databases">
        <authorList>
            <person name="de Groot N.N."/>
        </authorList>
    </citation>
    <scope>NUCLEOTIDE SEQUENCE [LARGE SCALE GENOMIC DNA]</scope>
    <source>
        <strain evidence="8 9">DSM 12272</strain>
    </source>
</reference>
<evidence type="ECO:0000256" key="4">
    <source>
        <dbReference type="ARBA" id="ARBA00022825"/>
    </source>
</evidence>
<evidence type="ECO:0000259" key="6">
    <source>
        <dbReference type="Pfam" id="PF00082"/>
    </source>
</evidence>
<keyword evidence="3 5" id="KW-0378">Hydrolase</keyword>
<dbReference type="Proteomes" id="UP000198597">
    <property type="component" value="Unassembled WGS sequence"/>
</dbReference>
<dbReference type="PIRSF" id="PIRSF037894">
    <property type="entry name" value="Subtilisin_rel_CspABC"/>
    <property type="match status" value="1"/>
</dbReference>
<dbReference type="EMBL" id="JACKWY010000002">
    <property type="protein sequence ID" value="MBB6713943.1"/>
    <property type="molecule type" value="Genomic_DNA"/>
</dbReference>
<evidence type="ECO:0000313" key="7">
    <source>
        <dbReference type="EMBL" id="MBB6713943.1"/>
    </source>
</evidence>
<dbReference type="InterPro" id="IPR000209">
    <property type="entry name" value="Peptidase_S8/S53_dom"/>
</dbReference>
<organism evidence="8 9">
    <name type="scientific">Clostridium gasigenes</name>
    <dbReference type="NCBI Taxonomy" id="94869"/>
    <lineage>
        <taxon>Bacteria</taxon>
        <taxon>Bacillati</taxon>
        <taxon>Bacillota</taxon>
        <taxon>Clostridia</taxon>
        <taxon>Eubacteriales</taxon>
        <taxon>Clostridiaceae</taxon>
        <taxon>Clostridium</taxon>
    </lineage>
</organism>
<dbReference type="Gene3D" id="2.60.120.1290">
    <property type="match status" value="1"/>
</dbReference>
<keyword evidence="9" id="KW-1185">Reference proteome</keyword>
<feature type="active site" description="Charge relay system" evidence="5">
    <location>
        <position position="519"/>
    </location>
</feature>
<dbReference type="InterPro" id="IPR050131">
    <property type="entry name" value="Peptidase_S8_subtilisin-like"/>
</dbReference>
<evidence type="ECO:0000256" key="5">
    <source>
        <dbReference type="PROSITE-ProRule" id="PRU01240"/>
    </source>
</evidence>
<sequence length="586" mass="64216">MNSKKYRSTPEYIFNNPKYRDYLIKYIGDPTGYSNSVDGVFVTPLDNNYAILSIRIDLQNDIFDYSILSKYKNEQGETLMSNILYIKYPEFYKLQDISPIDAAEVRVVQTDTPLNVTGKKVVVGIIDTGIDYLSDEFMTLSGETRINFIWDQTIANENNLPLEVPYGTEYDSEKINNAIQLFRAGKDPYTIVPSVDKIGHGTNMAGIIAATGVNPELKGVAPDCELCIIKLAEAITYKSDFNIEIPIFNITTIVAAIIRLYNYSIKSLKPMVIYLPLGTNSGNHRGNGLINEIIQKVSNSMGIIVVTGSGNEGAEGGHASGFIPDVGGTETIDLNVSNEQKALIVEIWADLPNIMTLNIISPSGEDTGIIPVLINSTEKFSFIFEKVSIQVSYLIPEQITGDELILIYFSNLQPGSWKLRLTANAVTNGAFNSWIPVKGISVGDTKFIQSDPFGTFTIPGDSPSVMTAAGYNQNNNNTINYSGMAFKNDLNNSIYVAAGAVNAKTVGPGNRIDIVNGTSVSAAVTGGVCALIFQWGMTDGNYPNMYSQSLITYVIRGTTKRRGDIYPNPQWGYGILNVFGIFKNMP</sequence>
<feature type="active site" description="Charge relay system" evidence="5">
    <location>
        <position position="200"/>
    </location>
</feature>
<dbReference type="AlphaFoldDB" id="A0A1H0LNT3"/>
<dbReference type="SUPFAM" id="SSF52743">
    <property type="entry name" value="Subtilisin-like"/>
    <property type="match status" value="1"/>
</dbReference>
<evidence type="ECO:0000313" key="10">
    <source>
        <dbReference type="Proteomes" id="UP000585258"/>
    </source>
</evidence>
<gene>
    <name evidence="7" type="ORF">H7E68_04230</name>
    <name evidence="8" type="ORF">SAMN04488529_101145</name>
</gene>
<evidence type="ECO:0000256" key="2">
    <source>
        <dbReference type="ARBA" id="ARBA00022670"/>
    </source>
</evidence>
<evidence type="ECO:0000256" key="1">
    <source>
        <dbReference type="ARBA" id="ARBA00011073"/>
    </source>
</evidence>
<dbReference type="PROSITE" id="PS51892">
    <property type="entry name" value="SUBTILASE"/>
    <property type="match status" value="1"/>
</dbReference>
<dbReference type="PRINTS" id="PR00723">
    <property type="entry name" value="SUBTILISIN"/>
</dbReference>
<dbReference type="PANTHER" id="PTHR43806:SF66">
    <property type="entry name" value="SERIN ENDOPEPTIDASE"/>
    <property type="match status" value="1"/>
</dbReference>
<accession>A0A1H0LNT3</accession>
<reference evidence="7 10" key="2">
    <citation type="submission" date="2020-08" db="EMBL/GenBank/DDBJ databases">
        <title>Clostridia isolated from Swiss meat.</title>
        <authorList>
            <person name="Wambui J."/>
            <person name="Stevens M.J.A."/>
            <person name="Stephan R."/>
        </authorList>
    </citation>
    <scope>NUCLEOTIDE SEQUENCE [LARGE SCALE GENOMIC DNA]</scope>
    <source>
        <strain evidence="7 10">CM001</strain>
    </source>
</reference>
<evidence type="ECO:0000313" key="8">
    <source>
        <dbReference type="EMBL" id="SDO69703.1"/>
    </source>
</evidence>
<keyword evidence="2 5" id="KW-0645">Protease</keyword>
<dbReference type="Gene3D" id="3.40.50.200">
    <property type="entry name" value="Peptidase S8/S53 domain"/>
    <property type="match status" value="1"/>
</dbReference>
<dbReference type="GO" id="GO:0004252">
    <property type="term" value="F:serine-type endopeptidase activity"/>
    <property type="evidence" value="ECO:0007669"/>
    <property type="project" value="UniProtKB-UniRule"/>
</dbReference>